<gene>
    <name evidence="2" type="ORF">G8Z56_003717</name>
</gene>
<comment type="caution">
    <text evidence="2">The sequence shown here is derived from an EMBL/GenBank/DDBJ whole genome shotgun (WGS) entry which is preliminary data.</text>
</comment>
<reference evidence="2" key="2">
    <citation type="submission" date="2020-02" db="EMBL/GenBank/DDBJ databases">
        <authorList>
            <consortium name="NCBI Pathogen Detection Project"/>
        </authorList>
    </citation>
    <scope>NUCLEOTIDE SEQUENCE</scope>
    <source>
        <strain evidence="2">MA.1090600297</strain>
    </source>
</reference>
<sequence>MIRNLIIDIGGLAGFASLVAGVYLRFGLPVALMIGGVLALVAAILATKQGGRGAI</sequence>
<proteinExistence type="predicted"/>
<name>A0A762GPS2_SALER</name>
<evidence type="ECO:0000313" key="2">
    <source>
        <dbReference type="EMBL" id="HAG3504806.1"/>
    </source>
</evidence>
<feature type="transmembrane region" description="Helical" evidence="1">
    <location>
        <begin position="5"/>
        <end position="24"/>
    </location>
</feature>
<evidence type="ECO:0000256" key="1">
    <source>
        <dbReference type="SAM" id="Phobius"/>
    </source>
</evidence>
<keyword evidence="1" id="KW-1133">Transmembrane helix</keyword>
<keyword evidence="1" id="KW-0812">Transmembrane</keyword>
<feature type="transmembrane region" description="Helical" evidence="1">
    <location>
        <begin position="30"/>
        <end position="47"/>
    </location>
</feature>
<organism evidence="2">
    <name type="scientific">Salmonella enterica</name>
    <name type="common">Salmonella choleraesuis</name>
    <dbReference type="NCBI Taxonomy" id="28901"/>
    <lineage>
        <taxon>Bacteria</taxon>
        <taxon>Pseudomonadati</taxon>
        <taxon>Pseudomonadota</taxon>
        <taxon>Gammaproteobacteria</taxon>
        <taxon>Enterobacterales</taxon>
        <taxon>Enterobacteriaceae</taxon>
        <taxon>Salmonella</taxon>
    </lineage>
</organism>
<reference evidence="2" key="1">
    <citation type="journal article" date="2018" name="Genome Biol.">
        <title>SKESA: strategic k-mer extension for scrupulous assemblies.</title>
        <authorList>
            <person name="Souvorov A."/>
            <person name="Agarwala R."/>
            <person name="Lipman D.J."/>
        </authorList>
    </citation>
    <scope>NUCLEOTIDE SEQUENCE</scope>
    <source>
        <strain evidence="2">MA.1090600297</strain>
    </source>
</reference>
<accession>A0A762GPS2</accession>
<keyword evidence="1" id="KW-0472">Membrane</keyword>
<protein>
    <submittedName>
        <fullName evidence="2">Uncharacterized protein</fullName>
    </submittedName>
</protein>
<dbReference type="AlphaFoldDB" id="A0A762GPS2"/>
<dbReference type="EMBL" id="DAAYBQ010000017">
    <property type="protein sequence ID" value="HAG3504806.1"/>
    <property type="molecule type" value="Genomic_DNA"/>
</dbReference>